<dbReference type="Proteomes" id="UP000537326">
    <property type="component" value="Unassembled WGS sequence"/>
</dbReference>
<sequence length="377" mass="40433">MIRDLTDAEARAALPLKWGRAPEGTIPAWVAEMDYAPAPAISAAVNAAAGRGMLGYPPFDHPMVGGLEEAFRGFAERHWGWEVPAGSTTLTGDVITGMRLVLEHLCPPGPVVVPLPCYPPFRTIVALAGREAAYVELDPDAQTATLDLAAVRAHFEAGARTLLLCSPHNPWGRVLTRPELEAVRDLAAEFGARVVADEIHAPLVLPGSTFVPYLSVDPDGIVVTSHTKSFNTPGLKAAQIITLRPDDTEAIRSIPFEANHGYTGLGMVAGAAAWRDSDLWLLTLRQRLDVLREDLADLLATHLPQARMRPLEATYLAWLDLRAYGVADPAAAGLDHGVMAAAGHDYHPGLEGHLRLNIATSADRLAEIVRRLGVALA</sequence>
<dbReference type="SUPFAM" id="SSF53383">
    <property type="entry name" value="PLP-dependent transferases"/>
    <property type="match status" value="1"/>
</dbReference>
<keyword evidence="8" id="KW-1185">Reference proteome</keyword>
<dbReference type="PANTHER" id="PTHR43525:SF2">
    <property type="entry name" value="CYSTATHIONINE BETA-LYASE-RELATED"/>
    <property type="match status" value="1"/>
</dbReference>
<proteinExistence type="inferred from homology"/>
<dbReference type="InterPro" id="IPR004839">
    <property type="entry name" value="Aminotransferase_I/II_large"/>
</dbReference>
<evidence type="ECO:0000256" key="1">
    <source>
        <dbReference type="ARBA" id="ARBA00001933"/>
    </source>
</evidence>
<keyword evidence="3" id="KW-0663">Pyridoxal phosphate</keyword>
<dbReference type="Gene3D" id="3.40.640.10">
    <property type="entry name" value="Type I PLP-dependent aspartate aminotransferase-like (Major domain)"/>
    <property type="match status" value="1"/>
</dbReference>
<evidence type="ECO:0000259" key="6">
    <source>
        <dbReference type="Pfam" id="PF00155"/>
    </source>
</evidence>
<comment type="cofactor">
    <cofactor evidence="1">
        <name>pyridoxal 5'-phosphate</name>
        <dbReference type="ChEBI" id="CHEBI:597326"/>
    </cofactor>
</comment>
<gene>
    <name evidence="7" type="ORF">BKA05_003467</name>
</gene>
<dbReference type="InterPro" id="IPR015424">
    <property type="entry name" value="PyrdxlP-dep_Trfase"/>
</dbReference>
<organism evidence="7 8">
    <name type="scientific">Nocardioides marinus</name>
    <dbReference type="NCBI Taxonomy" id="374514"/>
    <lineage>
        <taxon>Bacteria</taxon>
        <taxon>Bacillati</taxon>
        <taxon>Actinomycetota</taxon>
        <taxon>Actinomycetes</taxon>
        <taxon>Propionibacteriales</taxon>
        <taxon>Nocardioidaceae</taxon>
        <taxon>Nocardioides</taxon>
    </lineage>
</organism>
<reference evidence="7 8" key="1">
    <citation type="submission" date="2020-07" db="EMBL/GenBank/DDBJ databases">
        <title>Sequencing the genomes of 1000 actinobacteria strains.</title>
        <authorList>
            <person name="Klenk H.-P."/>
        </authorList>
    </citation>
    <scope>NUCLEOTIDE SEQUENCE [LARGE SCALE GENOMIC DNA]</scope>
    <source>
        <strain evidence="7 8">DSM 18248</strain>
    </source>
</reference>
<comment type="similarity">
    <text evidence="5">Belongs to the class-II pyridoxal-phosphate-dependent aminotransferase family. MalY/PatB cystathionine beta-lyase subfamily.</text>
</comment>
<dbReference type="InterPro" id="IPR051798">
    <property type="entry name" value="Class-II_PLP-Dep_Aminotrans"/>
</dbReference>
<dbReference type="GO" id="GO:0047804">
    <property type="term" value="F:cysteine-S-conjugate beta-lyase activity"/>
    <property type="evidence" value="ECO:0007669"/>
    <property type="project" value="UniProtKB-EC"/>
</dbReference>
<dbReference type="InterPro" id="IPR015421">
    <property type="entry name" value="PyrdxlP-dep_Trfase_major"/>
</dbReference>
<evidence type="ECO:0000256" key="5">
    <source>
        <dbReference type="ARBA" id="ARBA00037974"/>
    </source>
</evidence>
<evidence type="ECO:0000313" key="8">
    <source>
        <dbReference type="Proteomes" id="UP000537326"/>
    </source>
</evidence>
<feature type="domain" description="Aminotransferase class I/classII large" evidence="6">
    <location>
        <begin position="33"/>
        <end position="372"/>
    </location>
</feature>
<dbReference type="GO" id="GO:0030170">
    <property type="term" value="F:pyridoxal phosphate binding"/>
    <property type="evidence" value="ECO:0007669"/>
    <property type="project" value="InterPro"/>
</dbReference>
<dbReference type="RefSeq" id="WP_179532569.1">
    <property type="nucleotide sequence ID" value="NZ_BAAAPP010000001.1"/>
</dbReference>
<evidence type="ECO:0000313" key="7">
    <source>
        <dbReference type="EMBL" id="NYI11952.1"/>
    </source>
</evidence>
<accession>A0A7Y9YIK9</accession>
<evidence type="ECO:0000256" key="4">
    <source>
        <dbReference type="ARBA" id="ARBA00023239"/>
    </source>
</evidence>
<dbReference type="InterPro" id="IPR015422">
    <property type="entry name" value="PyrdxlP-dep_Trfase_small"/>
</dbReference>
<protein>
    <recommendedName>
        <fullName evidence="2">cysteine-S-conjugate beta-lyase</fullName>
        <ecNumber evidence="2">4.4.1.13</ecNumber>
    </recommendedName>
</protein>
<dbReference type="EMBL" id="JACBZI010000001">
    <property type="protein sequence ID" value="NYI11952.1"/>
    <property type="molecule type" value="Genomic_DNA"/>
</dbReference>
<dbReference type="EC" id="4.4.1.13" evidence="2"/>
<evidence type="ECO:0000256" key="2">
    <source>
        <dbReference type="ARBA" id="ARBA00012224"/>
    </source>
</evidence>
<comment type="caution">
    <text evidence="7">The sequence shown here is derived from an EMBL/GenBank/DDBJ whole genome shotgun (WGS) entry which is preliminary data.</text>
</comment>
<name>A0A7Y9YIK9_9ACTN</name>
<dbReference type="Gene3D" id="3.90.1150.10">
    <property type="entry name" value="Aspartate Aminotransferase, domain 1"/>
    <property type="match status" value="1"/>
</dbReference>
<dbReference type="CDD" id="cd00609">
    <property type="entry name" value="AAT_like"/>
    <property type="match status" value="1"/>
</dbReference>
<dbReference type="Pfam" id="PF00155">
    <property type="entry name" value="Aminotran_1_2"/>
    <property type="match status" value="1"/>
</dbReference>
<keyword evidence="4 7" id="KW-0456">Lyase</keyword>
<evidence type="ECO:0000256" key="3">
    <source>
        <dbReference type="ARBA" id="ARBA00022898"/>
    </source>
</evidence>
<dbReference type="AlphaFoldDB" id="A0A7Y9YIK9"/>
<dbReference type="PANTHER" id="PTHR43525">
    <property type="entry name" value="PROTEIN MALY"/>
    <property type="match status" value="1"/>
</dbReference>